<feature type="non-terminal residue" evidence="3">
    <location>
        <position position="83"/>
    </location>
</feature>
<keyword evidence="1" id="KW-0175">Coiled coil</keyword>
<reference evidence="3 4" key="1">
    <citation type="submission" date="2024-05" db="EMBL/GenBank/DDBJ databases">
        <title>Genome sequencing and assembly of Indian major carp, Cirrhinus mrigala (Hamilton, 1822).</title>
        <authorList>
            <person name="Mohindra V."/>
            <person name="Chowdhury L.M."/>
            <person name="Lal K."/>
            <person name="Jena J.K."/>
        </authorList>
    </citation>
    <scope>NUCLEOTIDE SEQUENCE [LARGE SCALE GENOMIC DNA]</scope>
    <source>
        <strain evidence="3">CM1030</strain>
        <tissue evidence="3">Blood</tissue>
    </source>
</reference>
<dbReference type="PANTHER" id="PTHR15742:SF1">
    <property type="entry name" value="PROTEIN SOGA1"/>
    <property type="match status" value="1"/>
</dbReference>
<evidence type="ECO:0000256" key="1">
    <source>
        <dbReference type="ARBA" id="ARBA00023054"/>
    </source>
</evidence>
<sequence length="83" mass="9618">MGKASVAVGEKDSPDLKGALKKEREEHQHLLADSYAAVMDLTKQLQIGEKNWSRERLELLEHFNQERSQWEQRLREAQSKGTQ</sequence>
<dbReference type="InterPro" id="IPR049885">
    <property type="entry name" value="MTCL1-3"/>
</dbReference>
<dbReference type="Proteomes" id="UP001529510">
    <property type="component" value="Unassembled WGS sequence"/>
</dbReference>
<dbReference type="InterPro" id="IPR027882">
    <property type="entry name" value="SOGA1/2-like_CC"/>
</dbReference>
<evidence type="ECO:0000259" key="2">
    <source>
        <dbReference type="Pfam" id="PF14818"/>
    </source>
</evidence>
<keyword evidence="4" id="KW-1185">Reference proteome</keyword>
<name>A0ABD0NBI8_CIRMR</name>
<dbReference type="Pfam" id="PF14818">
    <property type="entry name" value="SOGA1-2-like_CC"/>
    <property type="match status" value="1"/>
</dbReference>
<evidence type="ECO:0000313" key="3">
    <source>
        <dbReference type="EMBL" id="KAL0158591.1"/>
    </source>
</evidence>
<gene>
    <name evidence="3" type="ORF">M9458_046667</name>
</gene>
<organism evidence="3 4">
    <name type="scientific">Cirrhinus mrigala</name>
    <name type="common">Mrigala</name>
    <dbReference type="NCBI Taxonomy" id="683832"/>
    <lineage>
        <taxon>Eukaryota</taxon>
        <taxon>Metazoa</taxon>
        <taxon>Chordata</taxon>
        <taxon>Craniata</taxon>
        <taxon>Vertebrata</taxon>
        <taxon>Euteleostomi</taxon>
        <taxon>Actinopterygii</taxon>
        <taxon>Neopterygii</taxon>
        <taxon>Teleostei</taxon>
        <taxon>Ostariophysi</taxon>
        <taxon>Cypriniformes</taxon>
        <taxon>Cyprinidae</taxon>
        <taxon>Labeoninae</taxon>
        <taxon>Labeonini</taxon>
        <taxon>Cirrhinus</taxon>
    </lineage>
</organism>
<accession>A0ABD0NBI8</accession>
<dbReference type="EMBL" id="JAMKFB020000023">
    <property type="protein sequence ID" value="KAL0158591.1"/>
    <property type="molecule type" value="Genomic_DNA"/>
</dbReference>
<dbReference type="AlphaFoldDB" id="A0ABD0NBI8"/>
<dbReference type="PANTHER" id="PTHR15742">
    <property type="entry name" value="GIRDIN"/>
    <property type="match status" value="1"/>
</dbReference>
<evidence type="ECO:0000313" key="4">
    <source>
        <dbReference type="Proteomes" id="UP001529510"/>
    </source>
</evidence>
<proteinExistence type="predicted"/>
<feature type="domain" description="SOGA 1/2-like coiled-coil" evidence="2">
    <location>
        <begin position="39"/>
        <end position="83"/>
    </location>
</feature>
<comment type="caution">
    <text evidence="3">The sequence shown here is derived from an EMBL/GenBank/DDBJ whole genome shotgun (WGS) entry which is preliminary data.</text>
</comment>
<protein>
    <recommendedName>
        <fullName evidence="2">SOGA 1/2-like coiled-coil domain-containing protein</fullName>
    </recommendedName>
</protein>